<evidence type="ECO:0000259" key="9">
    <source>
        <dbReference type="Pfam" id="PF02781"/>
    </source>
</evidence>
<evidence type="ECO:0000256" key="7">
    <source>
        <dbReference type="HAMAP-Rule" id="MF_00966"/>
    </source>
</evidence>
<feature type="binding site" evidence="7">
    <location>
        <position position="175"/>
    </location>
    <ligand>
        <name>substrate</name>
    </ligand>
</feature>
<feature type="binding site" evidence="7">
    <location>
        <position position="171"/>
    </location>
    <ligand>
        <name>substrate</name>
    </ligand>
</feature>
<protein>
    <recommendedName>
        <fullName evidence="7">Glucose-6-phosphate 1-dehydrogenase</fullName>
        <shortName evidence="7">G6PD</shortName>
        <ecNumber evidence="7">1.1.1.49</ecNumber>
    </recommendedName>
</protein>
<dbReference type="Pfam" id="PF02781">
    <property type="entry name" value="G6PD_C"/>
    <property type="match status" value="1"/>
</dbReference>
<dbReference type="PRINTS" id="PR00079">
    <property type="entry name" value="G6PDHDRGNASE"/>
</dbReference>
<dbReference type="SUPFAM" id="SSF55347">
    <property type="entry name" value="Glyceraldehyde-3-phosphate dehydrogenase-like, C-terminal domain"/>
    <property type="match status" value="1"/>
</dbReference>
<feature type="active site" description="Proton acceptor" evidence="7">
    <location>
        <position position="233"/>
    </location>
</feature>
<feature type="binding site" evidence="7">
    <location>
        <position position="44"/>
    </location>
    <ligand>
        <name>NADP(+)</name>
        <dbReference type="ChEBI" id="CHEBI:58349"/>
    </ligand>
</feature>
<dbReference type="PIRSF" id="PIRSF000110">
    <property type="entry name" value="G6PD"/>
    <property type="match status" value="1"/>
</dbReference>
<sequence>MNEQVTFTIFGGTGDLAYRKLLPAFYNLYANQAFQHAKIVVLGRRPYDHEQYCTIIKDWVMQFARLPYRETLFQSFCEKISYVCMDFTKEEAYDTLAAFYKQHQDTQHIFYFAVAPRFFSTIAQGLLRVPHAKQGRVVIEKPFGEDRKSAKRLNEQLESFFKASHIYHIDHYLGKEMVRNIQTIRFLNPLFANVWNHECIAHVQISAMEEVGVETRGAYYDQSGALKDMVQNHLFQILSILAMEPLEAFTQEDLHEKQLTLLQQLRPVDQLNIQDTMVLGQYFGYQKEAHVAHDSTTETFAALRLYIDNERWQNTPFLIRTGKKLNKREMEVIITFKAPFPNVEPNVLIIKIQPTEGVYVRFNIKKPGNSEEILPVSMDFCQSCSDIHRINTPEAYERLLQAVWHADTSWFSSWDQIETSWAYVDALKERYENAQLPVYIYPSGSEGPQASYELFTMQPQGE</sequence>
<organism evidence="10 11">
    <name type="scientific">Longicatena caecimuris</name>
    <dbReference type="NCBI Taxonomy" id="1796635"/>
    <lineage>
        <taxon>Bacteria</taxon>
        <taxon>Bacillati</taxon>
        <taxon>Bacillota</taxon>
        <taxon>Erysipelotrichia</taxon>
        <taxon>Erysipelotrichales</taxon>
        <taxon>Erysipelotrichaceae</taxon>
        <taxon>Longicatena</taxon>
    </lineage>
</organism>
<evidence type="ECO:0000256" key="4">
    <source>
        <dbReference type="ARBA" id="ARBA00022857"/>
    </source>
</evidence>
<comment type="function">
    <text evidence="7">Catalyzes the oxidation of glucose 6-phosphate to 6-phosphogluconolactone.</text>
</comment>
<dbReference type="Pfam" id="PF00479">
    <property type="entry name" value="G6PD_N"/>
    <property type="match status" value="1"/>
</dbReference>
<dbReference type="AlphaFoldDB" id="A0A4R3TQ15"/>
<dbReference type="PANTHER" id="PTHR23429:SF0">
    <property type="entry name" value="GLUCOSE-6-PHOSPHATE 1-DEHYDROGENASE"/>
    <property type="match status" value="1"/>
</dbReference>
<comment type="similarity">
    <text evidence="2 7">Belongs to the glucose-6-phosphate dehydrogenase family.</text>
</comment>
<dbReference type="InterPro" id="IPR019796">
    <property type="entry name" value="G6P_DH_AS"/>
</dbReference>
<reference evidence="10 11" key="1">
    <citation type="submission" date="2019-03" db="EMBL/GenBank/DDBJ databases">
        <title>Genomic Encyclopedia of Type Strains, Phase IV (KMG-IV): sequencing the most valuable type-strain genomes for metagenomic binning, comparative biology and taxonomic classification.</title>
        <authorList>
            <person name="Goeker M."/>
        </authorList>
    </citation>
    <scope>NUCLEOTIDE SEQUENCE [LARGE SCALE GENOMIC DNA]</scope>
    <source>
        <strain evidence="10 11">DSM 29481</strain>
    </source>
</reference>
<dbReference type="RefSeq" id="WP_132223395.1">
    <property type="nucleotide sequence ID" value="NZ_JANKBG010000001.1"/>
</dbReference>
<dbReference type="Gene3D" id="3.30.360.10">
    <property type="entry name" value="Dihydrodipicolinate Reductase, domain 2"/>
    <property type="match status" value="1"/>
</dbReference>
<evidence type="ECO:0000256" key="3">
    <source>
        <dbReference type="ARBA" id="ARBA00022526"/>
    </source>
</evidence>
<feature type="binding site" evidence="7">
    <location>
        <begin position="86"/>
        <end position="87"/>
    </location>
    <ligand>
        <name>NADP(+)</name>
        <dbReference type="ChEBI" id="CHEBI:58349"/>
    </ligand>
</feature>
<dbReference type="EMBL" id="SMBP01000001">
    <property type="protein sequence ID" value="TCU63592.1"/>
    <property type="molecule type" value="Genomic_DNA"/>
</dbReference>
<dbReference type="InterPro" id="IPR001282">
    <property type="entry name" value="G6P_DH"/>
</dbReference>
<comment type="pathway">
    <text evidence="1 7">Carbohydrate degradation; pentose phosphate pathway; D-ribulose 5-phosphate from D-glucose 6-phosphate (oxidative stage): step 1/3.</text>
</comment>
<evidence type="ECO:0000256" key="6">
    <source>
        <dbReference type="ARBA" id="ARBA00023277"/>
    </source>
</evidence>
<keyword evidence="11" id="KW-1185">Reference proteome</keyword>
<dbReference type="SUPFAM" id="SSF51735">
    <property type="entry name" value="NAD(P)-binding Rossmann-fold domains"/>
    <property type="match status" value="1"/>
</dbReference>
<dbReference type="GO" id="GO:0009051">
    <property type="term" value="P:pentose-phosphate shunt, oxidative branch"/>
    <property type="evidence" value="ECO:0007669"/>
    <property type="project" value="TreeGrafter"/>
</dbReference>
<dbReference type="InterPro" id="IPR022674">
    <property type="entry name" value="G6P_DH_NAD-bd"/>
</dbReference>
<feature type="binding site" evidence="7">
    <location>
        <position position="228"/>
    </location>
    <ligand>
        <name>substrate</name>
    </ligand>
</feature>
<evidence type="ECO:0000313" key="11">
    <source>
        <dbReference type="Proteomes" id="UP000295773"/>
    </source>
</evidence>
<dbReference type="PANTHER" id="PTHR23429">
    <property type="entry name" value="GLUCOSE-6-PHOSPHATE 1-DEHYDROGENASE G6PD"/>
    <property type="match status" value="1"/>
</dbReference>
<accession>A0A4R3TQ15</accession>
<feature type="domain" description="Glucose-6-phosphate dehydrogenase NAD-binding" evidence="8">
    <location>
        <begin position="9"/>
        <end position="180"/>
    </location>
</feature>
<comment type="caution">
    <text evidence="10">The sequence shown here is derived from an EMBL/GenBank/DDBJ whole genome shotgun (WGS) entry which is preliminary data.</text>
</comment>
<evidence type="ECO:0000256" key="1">
    <source>
        <dbReference type="ARBA" id="ARBA00004937"/>
    </source>
</evidence>
<feature type="binding site" evidence="7">
    <location>
        <position position="209"/>
    </location>
    <ligand>
        <name>substrate</name>
    </ligand>
</feature>
<keyword evidence="3 7" id="KW-0313">Glucose metabolism</keyword>
<keyword evidence="4 7" id="KW-0521">NADP</keyword>
<dbReference type="InterPro" id="IPR036291">
    <property type="entry name" value="NAD(P)-bd_dom_sf"/>
</dbReference>
<comment type="caution">
    <text evidence="7">Lacks conserved residue(s) required for the propagation of feature annotation.</text>
</comment>
<name>A0A4R3TQ15_9FIRM</name>
<evidence type="ECO:0000313" key="10">
    <source>
        <dbReference type="EMBL" id="TCU63592.1"/>
    </source>
</evidence>
<dbReference type="GO" id="GO:0004345">
    <property type="term" value="F:glucose-6-phosphate dehydrogenase activity"/>
    <property type="evidence" value="ECO:0007669"/>
    <property type="project" value="UniProtKB-UniRule"/>
</dbReference>
<dbReference type="Gene3D" id="3.40.50.720">
    <property type="entry name" value="NAD(P)-binding Rossmann-like Domain"/>
    <property type="match status" value="1"/>
</dbReference>
<keyword evidence="5 7" id="KW-0560">Oxidoreductase</keyword>
<feature type="binding site" evidence="7">
    <location>
        <position position="323"/>
    </location>
    <ligand>
        <name>substrate</name>
    </ligand>
</feature>
<keyword evidence="6 7" id="KW-0119">Carbohydrate metabolism</keyword>
<proteinExistence type="inferred from homology"/>
<dbReference type="NCBIfam" id="TIGR00871">
    <property type="entry name" value="zwf"/>
    <property type="match status" value="1"/>
</dbReference>
<feature type="binding site" evidence="7">
    <location>
        <position position="141"/>
    </location>
    <ligand>
        <name>NADP(+)</name>
        <dbReference type="ChEBI" id="CHEBI:58349"/>
    </ligand>
</feature>
<dbReference type="HAMAP" id="MF_00966">
    <property type="entry name" value="G6PD"/>
    <property type="match status" value="1"/>
</dbReference>
<comment type="catalytic activity">
    <reaction evidence="7">
        <text>D-glucose 6-phosphate + NADP(+) = 6-phospho-D-glucono-1,5-lactone + NADPH + H(+)</text>
        <dbReference type="Rhea" id="RHEA:15841"/>
        <dbReference type="ChEBI" id="CHEBI:15378"/>
        <dbReference type="ChEBI" id="CHEBI:57783"/>
        <dbReference type="ChEBI" id="CHEBI:57955"/>
        <dbReference type="ChEBI" id="CHEBI:58349"/>
        <dbReference type="ChEBI" id="CHEBI:61548"/>
        <dbReference type="EC" id="1.1.1.49"/>
    </reaction>
</comment>
<dbReference type="GO" id="GO:0006006">
    <property type="term" value="P:glucose metabolic process"/>
    <property type="evidence" value="ECO:0007669"/>
    <property type="project" value="UniProtKB-KW"/>
</dbReference>
<gene>
    <name evidence="7" type="primary">zwf</name>
    <name evidence="10" type="ORF">EDD61_101246</name>
</gene>
<dbReference type="EC" id="1.1.1.49" evidence="7"/>
<dbReference type="PROSITE" id="PS00069">
    <property type="entry name" value="G6P_DEHYDROGENASE"/>
    <property type="match status" value="1"/>
</dbReference>
<dbReference type="Proteomes" id="UP000295773">
    <property type="component" value="Unassembled WGS sequence"/>
</dbReference>
<dbReference type="UniPathway" id="UPA00115">
    <property type="reaction ID" value="UER00408"/>
</dbReference>
<dbReference type="InterPro" id="IPR022675">
    <property type="entry name" value="G6P_DH_C"/>
</dbReference>
<evidence type="ECO:0000259" key="8">
    <source>
        <dbReference type="Pfam" id="PF00479"/>
    </source>
</evidence>
<evidence type="ECO:0000256" key="5">
    <source>
        <dbReference type="ARBA" id="ARBA00023002"/>
    </source>
</evidence>
<dbReference type="GO" id="GO:0050661">
    <property type="term" value="F:NADP binding"/>
    <property type="evidence" value="ECO:0007669"/>
    <property type="project" value="UniProtKB-UniRule"/>
</dbReference>
<feature type="domain" description="Glucose-6-phosphate dehydrogenase C-terminal" evidence="9">
    <location>
        <begin position="183"/>
        <end position="456"/>
    </location>
</feature>
<dbReference type="GO" id="GO:0005829">
    <property type="term" value="C:cytosol"/>
    <property type="evidence" value="ECO:0007669"/>
    <property type="project" value="TreeGrafter"/>
</dbReference>
<evidence type="ECO:0000256" key="2">
    <source>
        <dbReference type="ARBA" id="ARBA00009975"/>
    </source>
</evidence>